<dbReference type="PANTHER" id="PTHR47234:SF2">
    <property type="entry name" value="TONB-DEPENDENT RECEPTOR"/>
    <property type="match status" value="1"/>
</dbReference>
<feature type="signal peptide" evidence="10">
    <location>
        <begin position="1"/>
        <end position="32"/>
    </location>
</feature>
<feature type="domain" description="TonB-dependent receptor-like beta-barrel" evidence="11">
    <location>
        <begin position="375"/>
        <end position="873"/>
    </location>
</feature>
<dbReference type="PANTHER" id="PTHR47234">
    <property type="match status" value="1"/>
</dbReference>
<keyword evidence="5 9" id="KW-0798">TonB box</keyword>
<keyword evidence="3 8" id="KW-1134">Transmembrane beta strand</keyword>
<dbReference type="Gene3D" id="2.170.130.10">
    <property type="entry name" value="TonB-dependent receptor, plug domain"/>
    <property type="match status" value="1"/>
</dbReference>
<evidence type="ECO:0000259" key="11">
    <source>
        <dbReference type="Pfam" id="PF00593"/>
    </source>
</evidence>
<dbReference type="Pfam" id="PF07715">
    <property type="entry name" value="Plug"/>
    <property type="match status" value="1"/>
</dbReference>
<evidence type="ECO:0000256" key="8">
    <source>
        <dbReference type="PROSITE-ProRule" id="PRU01360"/>
    </source>
</evidence>
<protein>
    <submittedName>
        <fullName evidence="13">TonB-dependent receptor</fullName>
    </submittedName>
</protein>
<keyword evidence="10" id="KW-0732">Signal</keyword>
<evidence type="ECO:0000313" key="13">
    <source>
        <dbReference type="EMBL" id="WDE00215.1"/>
    </source>
</evidence>
<feature type="chain" id="PRO_5042029895" evidence="10">
    <location>
        <begin position="33"/>
        <end position="911"/>
    </location>
</feature>
<keyword evidence="13" id="KW-0675">Receptor</keyword>
<reference evidence="13 14" key="2">
    <citation type="journal article" date="2022" name="Mar. Drugs">
        <title>Bioassay-Guided Fractionation Leads to the Detection of Cholic Acid Generated by the Rare Thalassomonas sp.</title>
        <authorList>
            <person name="Pheiffer F."/>
            <person name="Schneider Y.K."/>
            <person name="Hansen E.H."/>
            <person name="Andersen J.H."/>
            <person name="Isaksson J."/>
            <person name="Busche T."/>
            <person name="R C."/>
            <person name="Kalinowski J."/>
            <person name="Zyl L.V."/>
            <person name="Trindade M."/>
        </authorList>
    </citation>
    <scope>NUCLEOTIDE SEQUENCE [LARGE SCALE GENOMIC DNA]</scope>
    <source>
        <strain evidence="13 14">A5K-106</strain>
    </source>
</reference>
<evidence type="ECO:0000256" key="9">
    <source>
        <dbReference type="RuleBase" id="RU003357"/>
    </source>
</evidence>
<comment type="subcellular location">
    <subcellularLocation>
        <location evidence="1 8">Cell outer membrane</location>
        <topology evidence="1 8">Multi-pass membrane protein</topology>
    </subcellularLocation>
</comment>
<evidence type="ECO:0000256" key="1">
    <source>
        <dbReference type="ARBA" id="ARBA00004571"/>
    </source>
</evidence>
<keyword evidence="6 8" id="KW-0472">Membrane</keyword>
<evidence type="ECO:0000256" key="10">
    <source>
        <dbReference type="SAM" id="SignalP"/>
    </source>
</evidence>
<dbReference type="InterPro" id="IPR012910">
    <property type="entry name" value="Plug_dom"/>
</dbReference>
<reference evidence="13 14" key="1">
    <citation type="journal article" date="2015" name="Genome Announc.">
        <title>Draft Genome Sequences of Marine Isolates of Thalassomonas viridans and Thalassomonas actiniarum.</title>
        <authorList>
            <person name="Olonade I."/>
            <person name="van Zyl L.J."/>
            <person name="Trindade M."/>
        </authorList>
    </citation>
    <scope>NUCLEOTIDE SEQUENCE [LARGE SCALE GENOMIC DNA]</scope>
    <source>
        <strain evidence="13 14">A5K-106</strain>
    </source>
</reference>
<evidence type="ECO:0000256" key="6">
    <source>
        <dbReference type="ARBA" id="ARBA00023136"/>
    </source>
</evidence>
<organism evidence="13 14">
    <name type="scientific">Thalassomonas actiniarum</name>
    <dbReference type="NCBI Taxonomy" id="485447"/>
    <lineage>
        <taxon>Bacteria</taxon>
        <taxon>Pseudomonadati</taxon>
        <taxon>Pseudomonadota</taxon>
        <taxon>Gammaproteobacteria</taxon>
        <taxon>Alteromonadales</taxon>
        <taxon>Colwelliaceae</taxon>
        <taxon>Thalassomonas</taxon>
    </lineage>
</organism>
<sequence length="911" mass="99632">MKTKGFESNFKKSLVALALGSLLSTVPGAVLAEDVVVDAATQQVERIEITGSRIKRVDTVGASPVTVFDAVHIEKLGFSTVAEVLQFSTFNAEGSGGNRANNTWSSQQTIELRGQSLFHTLVLLDGQPMAKSPILDGGASSINDLPLAAVERIEVLTDGASAVYGSDAIAGVVNIILKKDFDGIQVKGTTERAEISGGDRNTFSLVTGTRGERSSSIFVYEHDERSAIGLADIDYAKARVVNGDPGDINSWFGLSTSSRVIVDGSNYDWKSPQRDGQCDSFGKQYVGPLGDSEYPNDVICAYDYTQDAEYRPHTVRDNIMASFQYELTDELEFYVRGYWAHMNSTDVSAAASVRGVTFENDLPETDSLIAVNAGDSLRYRFTEFGPRTAEYNNDVQDLSLSLTGDYEDFDWDFNYNFNRYTMRSFGSNYVQEGLVAGAIGVYNEELDQIIDPNLSNVSQGEIVAGWDPRDANSAAPDYIKANFDRDLEMKQESISGGVGFETFELPGGAIGVYLGASYREVRLKNLVDAQSDAGNVVGGSGGSAGISERDIVAAFAEVGMPVTDELEFNIAARYDDYSDFGDTFNPQVSARYQVMDDLVVRASWGTGFRAPTLVDINQLSAVGYADVKDYVACYNDGQDLLGGDECNISRNVAVDTSGNKELTPEESTTWNVGFAYNITDDAYIKADYWSIELEELITEFDEHDVMWHSARLLAQGSSASVGDAFPGTGFERDAQGRLIGVNSTKVNLGDSRRRGMDIELGWKAATEFGDFSAVVNWAHTFETVFSEINDQGVLEEGTDEAGDIGAPDDIVNLSLSWNMGDHTLSSYTVFYDKQVDAFDSGDNPNSLPSWAMTNFTYRLDLAWNADVSIKVLNAFDREVPLQKWEGDVTDSDYRLYPVRGRALSLSYSQSF</sequence>
<keyword evidence="4 8" id="KW-0812">Transmembrane</keyword>
<dbReference type="InterPro" id="IPR039426">
    <property type="entry name" value="TonB-dep_rcpt-like"/>
</dbReference>
<keyword evidence="14" id="KW-1185">Reference proteome</keyword>
<proteinExistence type="inferred from homology"/>
<dbReference type="AlphaFoldDB" id="A0AAE9YTX8"/>
<dbReference type="PROSITE" id="PS52016">
    <property type="entry name" value="TONB_DEPENDENT_REC_3"/>
    <property type="match status" value="1"/>
</dbReference>
<evidence type="ECO:0000256" key="4">
    <source>
        <dbReference type="ARBA" id="ARBA00022692"/>
    </source>
</evidence>
<dbReference type="Gene3D" id="2.40.170.20">
    <property type="entry name" value="TonB-dependent receptor, beta-barrel domain"/>
    <property type="match status" value="1"/>
</dbReference>
<feature type="domain" description="TonB-dependent receptor plug" evidence="12">
    <location>
        <begin position="63"/>
        <end position="172"/>
    </location>
</feature>
<dbReference type="InterPro" id="IPR036942">
    <property type="entry name" value="Beta-barrel_TonB_sf"/>
</dbReference>
<accession>A0AAE9YTX8</accession>
<evidence type="ECO:0000313" key="14">
    <source>
        <dbReference type="Proteomes" id="UP000032568"/>
    </source>
</evidence>
<keyword evidence="2 8" id="KW-0813">Transport</keyword>
<gene>
    <name evidence="13" type="ORF">SG35_006060</name>
</gene>
<evidence type="ECO:0000256" key="7">
    <source>
        <dbReference type="ARBA" id="ARBA00023237"/>
    </source>
</evidence>
<dbReference type="EMBL" id="CP059735">
    <property type="protein sequence ID" value="WDE00215.1"/>
    <property type="molecule type" value="Genomic_DNA"/>
</dbReference>
<dbReference type="InterPro" id="IPR037066">
    <property type="entry name" value="Plug_dom_sf"/>
</dbReference>
<dbReference type="Pfam" id="PF00593">
    <property type="entry name" value="TonB_dep_Rec_b-barrel"/>
    <property type="match status" value="1"/>
</dbReference>
<dbReference type="SUPFAM" id="SSF56935">
    <property type="entry name" value="Porins"/>
    <property type="match status" value="1"/>
</dbReference>
<keyword evidence="7 8" id="KW-0998">Cell outer membrane</keyword>
<evidence type="ECO:0000256" key="3">
    <source>
        <dbReference type="ARBA" id="ARBA00022452"/>
    </source>
</evidence>
<evidence type="ECO:0000259" key="12">
    <source>
        <dbReference type="Pfam" id="PF07715"/>
    </source>
</evidence>
<dbReference type="GO" id="GO:0009279">
    <property type="term" value="C:cell outer membrane"/>
    <property type="evidence" value="ECO:0007669"/>
    <property type="project" value="UniProtKB-SubCell"/>
</dbReference>
<evidence type="ECO:0000256" key="2">
    <source>
        <dbReference type="ARBA" id="ARBA00022448"/>
    </source>
</evidence>
<dbReference type="RefSeq" id="WP_044832263.1">
    <property type="nucleotide sequence ID" value="NZ_CP059735.1"/>
</dbReference>
<name>A0AAE9YTX8_9GAMM</name>
<dbReference type="KEGG" id="tact:SG35_006060"/>
<evidence type="ECO:0000256" key="5">
    <source>
        <dbReference type="ARBA" id="ARBA00023077"/>
    </source>
</evidence>
<dbReference type="InterPro" id="IPR000531">
    <property type="entry name" value="Beta-barrel_TonB"/>
</dbReference>
<comment type="similarity">
    <text evidence="8 9">Belongs to the TonB-dependent receptor family.</text>
</comment>
<dbReference type="Proteomes" id="UP000032568">
    <property type="component" value="Chromosome"/>
</dbReference>